<sequence>MPSYIITCKPDASDDEVQQVKKHAIDQGGEIIHEYNLIKGFSVAFDKDTVTSLETHPHVDNVEEDSEVQTQ</sequence>
<accession>A0AAD6I6V7</accession>
<proteinExistence type="inferred from homology"/>
<reference evidence="3" key="2">
    <citation type="submission" date="2023-01" db="EMBL/GenBank/DDBJ databases">
        <authorList>
            <person name="Petersen C."/>
        </authorList>
    </citation>
    <scope>NUCLEOTIDE SEQUENCE</scope>
    <source>
        <strain evidence="3">IBT 15450</strain>
    </source>
</reference>
<dbReference type="Pfam" id="PF05922">
    <property type="entry name" value="Inhibitor_I9"/>
    <property type="match status" value="1"/>
</dbReference>
<gene>
    <name evidence="3" type="ORF">N7460_009032</name>
</gene>
<dbReference type="EMBL" id="JAQJZL010000010">
    <property type="protein sequence ID" value="KAJ6034857.1"/>
    <property type="molecule type" value="Genomic_DNA"/>
</dbReference>
<dbReference type="InterPro" id="IPR037045">
    <property type="entry name" value="S8pro/Inhibitor_I9_sf"/>
</dbReference>
<evidence type="ECO:0000313" key="3">
    <source>
        <dbReference type="EMBL" id="KAJ6034857.1"/>
    </source>
</evidence>
<protein>
    <submittedName>
        <fullName evidence="3">Proteinase inhibitor propeptide</fullName>
    </submittedName>
</protein>
<reference evidence="3" key="1">
    <citation type="journal article" date="2023" name="IMA Fungus">
        <title>Comparative genomic study of the Penicillium genus elucidates a diverse pangenome and 15 lateral gene transfer events.</title>
        <authorList>
            <person name="Petersen C."/>
            <person name="Sorensen T."/>
            <person name="Nielsen M.R."/>
            <person name="Sondergaard T.E."/>
            <person name="Sorensen J.L."/>
            <person name="Fitzpatrick D.A."/>
            <person name="Frisvad J.C."/>
            <person name="Nielsen K.L."/>
        </authorList>
    </citation>
    <scope>NUCLEOTIDE SEQUENCE</scope>
    <source>
        <strain evidence="3">IBT 15450</strain>
    </source>
</reference>
<feature type="domain" description="Inhibitor I9" evidence="2">
    <location>
        <begin position="3"/>
        <end position="71"/>
    </location>
</feature>
<dbReference type="GO" id="GO:0004866">
    <property type="term" value="F:endopeptidase inhibitor activity"/>
    <property type="evidence" value="ECO:0007669"/>
    <property type="project" value="UniProtKB-ARBA"/>
</dbReference>
<dbReference type="AlphaFoldDB" id="A0AAD6I6V7"/>
<dbReference type="SUPFAM" id="SSF54897">
    <property type="entry name" value="Protease propeptides/inhibitors"/>
    <property type="match status" value="1"/>
</dbReference>
<evidence type="ECO:0000256" key="1">
    <source>
        <dbReference type="ARBA" id="ARBA00038069"/>
    </source>
</evidence>
<dbReference type="InterPro" id="IPR010259">
    <property type="entry name" value="S8pro/Inhibitor_I9"/>
</dbReference>
<dbReference type="Proteomes" id="UP001219568">
    <property type="component" value="Unassembled WGS sequence"/>
</dbReference>
<dbReference type="InterPro" id="IPR052471">
    <property type="entry name" value="PBI_I9"/>
</dbReference>
<comment type="similarity">
    <text evidence="1">Belongs to the protease inhibitor I9 family.</text>
</comment>
<organism evidence="3 4">
    <name type="scientific">Penicillium canescens</name>
    <dbReference type="NCBI Taxonomy" id="5083"/>
    <lineage>
        <taxon>Eukaryota</taxon>
        <taxon>Fungi</taxon>
        <taxon>Dikarya</taxon>
        <taxon>Ascomycota</taxon>
        <taxon>Pezizomycotina</taxon>
        <taxon>Eurotiomycetes</taxon>
        <taxon>Eurotiomycetidae</taxon>
        <taxon>Eurotiales</taxon>
        <taxon>Aspergillaceae</taxon>
        <taxon>Penicillium</taxon>
    </lineage>
</organism>
<comment type="caution">
    <text evidence="3">The sequence shown here is derived from an EMBL/GenBank/DDBJ whole genome shotgun (WGS) entry which is preliminary data.</text>
</comment>
<evidence type="ECO:0000313" key="4">
    <source>
        <dbReference type="Proteomes" id="UP001219568"/>
    </source>
</evidence>
<dbReference type="GO" id="GO:0042144">
    <property type="term" value="P:vacuole fusion, non-autophagic"/>
    <property type="evidence" value="ECO:0007669"/>
    <property type="project" value="TreeGrafter"/>
</dbReference>
<dbReference type="Gene3D" id="3.30.70.80">
    <property type="entry name" value="Peptidase S8 propeptide/proteinase inhibitor I9"/>
    <property type="match status" value="1"/>
</dbReference>
<evidence type="ECO:0000259" key="2">
    <source>
        <dbReference type="Pfam" id="PF05922"/>
    </source>
</evidence>
<dbReference type="FunFam" id="3.30.70.80:FF:000005">
    <property type="entry name" value="Proteinase inhibitor I2B"/>
    <property type="match status" value="1"/>
</dbReference>
<keyword evidence="4" id="KW-1185">Reference proteome</keyword>
<dbReference type="PANTHER" id="PTHR28288">
    <property type="entry name" value="PROTEASE B INHIBITOR 2"/>
    <property type="match status" value="1"/>
</dbReference>
<dbReference type="PANTHER" id="PTHR28288:SF2">
    <property type="entry name" value="PROTEASE B INHIBITOR 2"/>
    <property type="match status" value="1"/>
</dbReference>
<name>A0AAD6I6V7_PENCN</name>